<evidence type="ECO:0000259" key="9">
    <source>
        <dbReference type="SMART" id="SM00739"/>
    </source>
</evidence>
<dbReference type="SUPFAM" id="SSF82679">
    <property type="entry name" value="N-utilization substance G protein NusG, N-terminal domain"/>
    <property type="match status" value="1"/>
</dbReference>
<evidence type="ECO:0000256" key="2">
    <source>
        <dbReference type="ARBA" id="ARBA00022814"/>
    </source>
</evidence>
<dbReference type="OrthoDB" id="9809075at2"/>
<dbReference type="GO" id="GO:0006354">
    <property type="term" value="P:DNA-templated transcription elongation"/>
    <property type="evidence" value="ECO:0007669"/>
    <property type="project" value="UniProtKB-UniRule"/>
</dbReference>
<evidence type="ECO:0000256" key="5">
    <source>
        <dbReference type="HAMAP-Rule" id="MF_00948"/>
    </source>
</evidence>
<dbReference type="InterPro" id="IPR015869">
    <property type="entry name" value="Transcrpt_antiterm_NusG_bac_CS"/>
</dbReference>
<keyword evidence="3 5" id="KW-0805">Transcription regulation</keyword>
<dbReference type="PANTHER" id="PTHR30265:SF2">
    <property type="entry name" value="TRANSCRIPTION TERMINATION_ANTITERMINATION PROTEIN NUSG"/>
    <property type="match status" value="1"/>
</dbReference>
<dbReference type="SUPFAM" id="SSF50104">
    <property type="entry name" value="Translation proteins SH3-like domain"/>
    <property type="match status" value="1"/>
</dbReference>
<dbReference type="CDD" id="cd06091">
    <property type="entry name" value="KOW_NusG"/>
    <property type="match status" value="1"/>
</dbReference>
<dbReference type="Pfam" id="PF00467">
    <property type="entry name" value="KOW"/>
    <property type="match status" value="1"/>
</dbReference>
<keyword evidence="11" id="KW-1185">Reference proteome</keyword>
<evidence type="ECO:0000256" key="1">
    <source>
        <dbReference type="ARBA" id="ARBA00022472"/>
    </source>
</evidence>
<dbReference type="InterPro" id="IPR001062">
    <property type="entry name" value="Transcrpt_antiterm_NusG"/>
</dbReference>
<organism evidence="10 11">
    <name type="scientific">Prosthecobacter debontii</name>
    <dbReference type="NCBI Taxonomy" id="48467"/>
    <lineage>
        <taxon>Bacteria</taxon>
        <taxon>Pseudomonadati</taxon>
        <taxon>Verrucomicrobiota</taxon>
        <taxon>Verrucomicrobiia</taxon>
        <taxon>Verrucomicrobiales</taxon>
        <taxon>Verrucomicrobiaceae</taxon>
        <taxon>Prosthecobacter</taxon>
    </lineage>
</organism>
<dbReference type="InterPro" id="IPR014722">
    <property type="entry name" value="Rib_uL2_dom2"/>
</dbReference>
<reference evidence="11" key="1">
    <citation type="submission" date="2017-02" db="EMBL/GenBank/DDBJ databases">
        <authorList>
            <person name="Varghese N."/>
            <person name="Submissions S."/>
        </authorList>
    </citation>
    <scope>NUCLEOTIDE SEQUENCE [LARGE SCALE GENOMIC DNA]</scope>
    <source>
        <strain evidence="11">ATCC 700200</strain>
    </source>
</reference>
<keyword evidence="1 5" id="KW-0806">Transcription termination</keyword>
<evidence type="ECO:0000313" key="11">
    <source>
        <dbReference type="Proteomes" id="UP000190774"/>
    </source>
</evidence>
<dbReference type="Gene3D" id="3.30.70.940">
    <property type="entry name" value="NusG, N-terminal domain"/>
    <property type="match status" value="1"/>
</dbReference>
<dbReference type="InterPro" id="IPR006645">
    <property type="entry name" value="NGN-like_dom"/>
</dbReference>
<comment type="similarity">
    <text evidence="5 7">Belongs to the NusG family.</text>
</comment>
<name>A0A1T4Y0K1_9BACT</name>
<dbReference type="NCBIfam" id="TIGR00922">
    <property type="entry name" value="nusG"/>
    <property type="match status" value="1"/>
</dbReference>
<dbReference type="FunFam" id="2.30.30.30:FF:000002">
    <property type="entry name" value="Transcription termination/antitermination factor NusG"/>
    <property type="match status" value="1"/>
</dbReference>
<evidence type="ECO:0000256" key="4">
    <source>
        <dbReference type="ARBA" id="ARBA00023163"/>
    </source>
</evidence>
<dbReference type="GO" id="GO:0005829">
    <property type="term" value="C:cytosol"/>
    <property type="evidence" value="ECO:0007669"/>
    <property type="project" value="UniProtKB-ARBA"/>
</dbReference>
<dbReference type="InterPro" id="IPR008991">
    <property type="entry name" value="Translation_prot_SH3-like_sf"/>
</dbReference>
<dbReference type="PROSITE" id="PS01014">
    <property type="entry name" value="NUSG"/>
    <property type="match status" value="1"/>
</dbReference>
<proteinExistence type="inferred from homology"/>
<dbReference type="STRING" id="48467.SAMN02745166_02335"/>
<dbReference type="Pfam" id="PF02357">
    <property type="entry name" value="NusG"/>
    <property type="match status" value="1"/>
</dbReference>
<gene>
    <name evidence="5" type="primary">nusG</name>
    <name evidence="10" type="ORF">SAMN02745166_02335</name>
</gene>
<dbReference type="InterPro" id="IPR043425">
    <property type="entry name" value="NusG-like"/>
</dbReference>
<dbReference type="RefSeq" id="WP_078813531.1">
    <property type="nucleotide sequence ID" value="NZ_FUYE01000006.1"/>
</dbReference>
<feature type="domain" description="KOW" evidence="9">
    <location>
        <begin position="135"/>
        <end position="162"/>
    </location>
</feature>
<dbReference type="GO" id="GO:0006353">
    <property type="term" value="P:DNA-templated transcription termination"/>
    <property type="evidence" value="ECO:0007669"/>
    <property type="project" value="UniProtKB-UniRule"/>
</dbReference>
<dbReference type="InterPro" id="IPR005824">
    <property type="entry name" value="KOW"/>
</dbReference>
<dbReference type="GO" id="GO:0032784">
    <property type="term" value="P:regulation of DNA-templated transcription elongation"/>
    <property type="evidence" value="ECO:0007669"/>
    <property type="project" value="InterPro"/>
</dbReference>
<dbReference type="PANTHER" id="PTHR30265">
    <property type="entry name" value="RHO-INTERACTING TRANSCRIPTION TERMINATION FACTOR NUSG"/>
    <property type="match status" value="1"/>
</dbReference>
<dbReference type="CDD" id="cd09891">
    <property type="entry name" value="NGN_Bact_1"/>
    <property type="match status" value="1"/>
</dbReference>
<evidence type="ECO:0000259" key="8">
    <source>
        <dbReference type="SMART" id="SM00738"/>
    </source>
</evidence>
<feature type="domain" description="NusG-like N-terminal" evidence="8">
    <location>
        <begin position="8"/>
        <end position="123"/>
    </location>
</feature>
<dbReference type="GO" id="GO:0031564">
    <property type="term" value="P:transcription antitermination"/>
    <property type="evidence" value="ECO:0007669"/>
    <property type="project" value="UniProtKB-UniRule"/>
</dbReference>
<dbReference type="SMART" id="SM00739">
    <property type="entry name" value="KOW"/>
    <property type="match status" value="1"/>
</dbReference>
<evidence type="ECO:0000256" key="3">
    <source>
        <dbReference type="ARBA" id="ARBA00023015"/>
    </source>
</evidence>
<dbReference type="AlphaFoldDB" id="A0A1T4Y0K1"/>
<dbReference type="Proteomes" id="UP000190774">
    <property type="component" value="Unassembled WGS sequence"/>
</dbReference>
<evidence type="ECO:0000256" key="6">
    <source>
        <dbReference type="NCBIfam" id="TIGR00922"/>
    </source>
</evidence>
<accession>A0A1T4Y0K1</accession>
<keyword evidence="4 5" id="KW-0804">Transcription</keyword>
<dbReference type="Gene3D" id="2.30.30.30">
    <property type="match status" value="1"/>
</dbReference>
<dbReference type="EMBL" id="FUYE01000006">
    <property type="protein sequence ID" value="SKA95310.1"/>
    <property type="molecule type" value="Genomic_DNA"/>
</dbReference>
<sequence>MGAIPAPRDQWYVIHVRSGFEQKVRDSMLRRIQTEEMGDYIYEVLVPTERVSEVKKGKRSETNRKFFPGYVIANCYLLNEHNQLVDKTWYFVKETDGVLNFAGTKDHPIPMRQREVDGMLAQVRDKDESVVPKIAFSVGDTVRVADGPFESQNGIIEEIDPERGVLRVSVNIFGRSTPVDLEYWQVEKA</sequence>
<comment type="function">
    <text evidence="5 7">Participates in transcription elongation, termination and antitermination.</text>
</comment>
<dbReference type="PRINTS" id="PR00338">
    <property type="entry name" value="NUSGTNSCPFCT"/>
</dbReference>
<dbReference type="HAMAP" id="MF_00948">
    <property type="entry name" value="NusG"/>
    <property type="match status" value="1"/>
</dbReference>
<dbReference type="InterPro" id="IPR047050">
    <property type="entry name" value="NGN"/>
</dbReference>
<dbReference type="InterPro" id="IPR036735">
    <property type="entry name" value="NGN_dom_sf"/>
</dbReference>
<keyword evidence="2 5" id="KW-0889">Transcription antitermination</keyword>
<protein>
    <recommendedName>
        <fullName evidence="5 6">Transcription termination/antitermination protein NusG</fullName>
    </recommendedName>
</protein>
<evidence type="ECO:0000313" key="10">
    <source>
        <dbReference type="EMBL" id="SKA95310.1"/>
    </source>
</evidence>
<dbReference type="SMART" id="SM00738">
    <property type="entry name" value="NGN"/>
    <property type="match status" value="1"/>
</dbReference>
<evidence type="ECO:0000256" key="7">
    <source>
        <dbReference type="RuleBase" id="RU000538"/>
    </source>
</evidence>